<proteinExistence type="predicted"/>
<name>A0A143YDD9_9LACT</name>
<reference evidence="1 2" key="1">
    <citation type="submission" date="2016-02" db="EMBL/GenBank/DDBJ databases">
        <authorList>
            <person name="Wen L."/>
            <person name="He K."/>
            <person name="Yang H."/>
        </authorList>
    </citation>
    <scope>NUCLEOTIDE SEQUENCE [LARGE SCALE GENOMIC DNA]</scope>
    <source>
        <strain evidence="1">Trichococcus palustris</strain>
    </source>
</reference>
<keyword evidence="2" id="KW-1185">Reference proteome</keyword>
<dbReference type="AlphaFoldDB" id="A0A143YDD9"/>
<sequence length="71" mass="8376">MDITEEMHITNLKDAGCDDKTIAAFLHYRQTNEQAKQMYLLKKHRNNLLAKIHEDQKAIDCLDCLVYRIKI</sequence>
<evidence type="ECO:0000313" key="2">
    <source>
        <dbReference type="Proteomes" id="UP000242754"/>
    </source>
</evidence>
<organism evidence="1 2">
    <name type="scientific">Trichococcus palustris</name>
    <dbReference type="NCBI Taxonomy" id="140314"/>
    <lineage>
        <taxon>Bacteria</taxon>
        <taxon>Bacillati</taxon>
        <taxon>Bacillota</taxon>
        <taxon>Bacilli</taxon>
        <taxon>Lactobacillales</taxon>
        <taxon>Carnobacteriaceae</taxon>
        <taxon>Trichococcus</taxon>
    </lineage>
</organism>
<dbReference type="EMBL" id="FJNE01000002">
    <property type="protein sequence ID" value="CZQ86140.1"/>
    <property type="molecule type" value="Genomic_DNA"/>
</dbReference>
<dbReference type="RefSeq" id="WP_218149848.1">
    <property type="nucleotide sequence ID" value="NZ_FJNE01000002.1"/>
</dbReference>
<gene>
    <name evidence="1" type="ORF">Tpal_733</name>
</gene>
<accession>A0A143YDD9</accession>
<dbReference type="STRING" id="140314.SAMN04488076_101217"/>
<dbReference type="Proteomes" id="UP000242754">
    <property type="component" value="Unassembled WGS sequence"/>
</dbReference>
<evidence type="ECO:0000313" key="1">
    <source>
        <dbReference type="EMBL" id="CZQ86140.1"/>
    </source>
</evidence>
<protein>
    <submittedName>
        <fullName evidence="1">Uncharacterized protein</fullName>
    </submittedName>
</protein>